<dbReference type="OrthoDB" id="783096at2759"/>
<evidence type="ECO:0000256" key="2">
    <source>
        <dbReference type="SAM" id="SignalP"/>
    </source>
</evidence>
<name>A0A5N6UDL9_ASPTM</name>
<keyword evidence="5" id="KW-1185">Reference proteome</keyword>
<dbReference type="GO" id="GO:0016788">
    <property type="term" value="F:hydrolase activity, acting on ester bonds"/>
    <property type="evidence" value="ECO:0007669"/>
    <property type="project" value="TreeGrafter"/>
</dbReference>
<dbReference type="InterPro" id="IPR029052">
    <property type="entry name" value="Metallo-depent_PP-like"/>
</dbReference>
<evidence type="ECO:0000259" key="3">
    <source>
        <dbReference type="Pfam" id="PF00149"/>
    </source>
</evidence>
<reference evidence="4 5" key="1">
    <citation type="submission" date="2019-04" db="EMBL/GenBank/DDBJ databases">
        <title>Friends and foes A comparative genomics study of 23 Aspergillus species from section Flavi.</title>
        <authorList>
            <consortium name="DOE Joint Genome Institute"/>
            <person name="Kjaerbolling I."/>
            <person name="Vesth T."/>
            <person name="Frisvad J.C."/>
            <person name="Nybo J.L."/>
            <person name="Theobald S."/>
            <person name="Kildgaard S."/>
            <person name="Isbrandt T."/>
            <person name="Kuo A."/>
            <person name="Sato A."/>
            <person name="Lyhne E.K."/>
            <person name="Kogle M.E."/>
            <person name="Wiebenga A."/>
            <person name="Kun R.S."/>
            <person name="Lubbers R.J."/>
            <person name="Makela M.R."/>
            <person name="Barry K."/>
            <person name="Chovatia M."/>
            <person name="Clum A."/>
            <person name="Daum C."/>
            <person name="Haridas S."/>
            <person name="He G."/>
            <person name="LaButti K."/>
            <person name="Lipzen A."/>
            <person name="Mondo S."/>
            <person name="Riley R."/>
            <person name="Salamov A."/>
            <person name="Simmons B.A."/>
            <person name="Magnuson J.K."/>
            <person name="Henrissat B."/>
            <person name="Mortensen U.H."/>
            <person name="Larsen T.O."/>
            <person name="Devries R.P."/>
            <person name="Grigoriev I.V."/>
            <person name="Machida M."/>
            <person name="Baker S.E."/>
            <person name="Andersen M.R."/>
        </authorList>
    </citation>
    <scope>NUCLEOTIDE SEQUENCE [LARGE SCALE GENOMIC DNA]</scope>
    <source>
        <strain evidence="4 5">CBS 117626</strain>
    </source>
</reference>
<dbReference type="PANTHER" id="PTHR32440:SF11">
    <property type="entry name" value="METALLOPHOSPHOESTERASE DOMAIN-CONTAINING PROTEIN"/>
    <property type="match status" value="1"/>
</dbReference>
<feature type="compositionally biased region" description="Polar residues" evidence="1">
    <location>
        <begin position="215"/>
        <end position="229"/>
    </location>
</feature>
<evidence type="ECO:0000313" key="5">
    <source>
        <dbReference type="Proteomes" id="UP000326950"/>
    </source>
</evidence>
<dbReference type="EMBL" id="ML738749">
    <property type="protein sequence ID" value="KAE8156724.1"/>
    <property type="molecule type" value="Genomic_DNA"/>
</dbReference>
<evidence type="ECO:0000313" key="4">
    <source>
        <dbReference type="EMBL" id="KAE8156724.1"/>
    </source>
</evidence>
<dbReference type="Pfam" id="PF00149">
    <property type="entry name" value="Metallophos"/>
    <property type="match status" value="1"/>
</dbReference>
<dbReference type="InterPro" id="IPR004843">
    <property type="entry name" value="Calcineurin-like_PHP"/>
</dbReference>
<dbReference type="GO" id="GO:0005737">
    <property type="term" value="C:cytoplasm"/>
    <property type="evidence" value="ECO:0007669"/>
    <property type="project" value="TreeGrafter"/>
</dbReference>
<dbReference type="SUPFAM" id="SSF56300">
    <property type="entry name" value="Metallo-dependent phosphatases"/>
    <property type="match status" value="1"/>
</dbReference>
<accession>A0A5N6UDL9</accession>
<feature type="domain" description="Calcineurin-like phosphoesterase" evidence="3">
    <location>
        <begin position="47"/>
        <end position="161"/>
    </location>
</feature>
<dbReference type="AlphaFoldDB" id="A0A5N6UDL9"/>
<gene>
    <name evidence="4" type="ORF">BDV40DRAFT_309358</name>
</gene>
<dbReference type="CDD" id="cd07383">
    <property type="entry name" value="MPP_Dcr2"/>
    <property type="match status" value="1"/>
</dbReference>
<proteinExistence type="predicted"/>
<dbReference type="Gene3D" id="3.60.21.10">
    <property type="match status" value="1"/>
</dbReference>
<feature type="signal peptide" evidence="2">
    <location>
        <begin position="1"/>
        <end position="18"/>
    </location>
</feature>
<protein>
    <submittedName>
        <fullName evidence="4">Metallo-dependent phosphatase</fullName>
    </submittedName>
</protein>
<feature type="chain" id="PRO_5025025519" evidence="2">
    <location>
        <begin position="19"/>
        <end position="316"/>
    </location>
</feature>
<dbReference type="PANTHER" id="PTHR32440">
    <property type="entry name" value="PHOSPHATASE DCR2-RELATED-RELATED"/>
    <property type="match status" value="1"/>
</dbReference>
<sequence length="316" mass="34607">MVRGIVLVALSLALGTSALPEAKWRTTTEKRLQFTKNGTFQLSIFEDLHYGEAEATTWGPSQDAETKVVINTVLDNESPQLVILNGDLITGEDTFLPNATNYIDEIVAPLVDRQLLWASTYGNHDSDYNLSRIAILERGKTYSNSLTNSMVSGALAGVSNYYLPQLKDGSQVPQPCWVDESVVKWFTQINTELRNKDGRGLNANYEPGINGDNPLDQQGEASGQGEVSGTVFSNSGQDIPFMEALLNAEGLLVTFSGHDHGGDWCFKWDSKLPGMNLTGNGLNLCFGRHSGYGGYGPWTRGSRQILFDETTLENKS</sequence>
<keyword evidence="2" id="KW-0732">Signal</keyword>
<feature type="region of interest" description="Disordered" evidence="1">
    <location>
        <begin position="210"/>
        <end position="229"/>
    </location>
</feature>
<evidence type="ECO:0000256" key="1">
    <source>
        <dbReference type="SAM" id="MobiDB-lite"/>
    </source>
</evidence>
<organism evidence="4 5">
    <name type="scientific">Aspergillus tamarii</name>
    <dbReference type="NCBI Taxonomy" id="41984"/>
    <lineage>
        <taxon>Eukaryota</taxon>
        <taxon>Fungi</taxon>
        <taxon>Dikarya</taxon>
        <taxon>Ascomycota</taxon>
        <taxon>Pezizomycotina</taxon>
        <taxon>Eurotiomycetes</taxon>
        <taxon>Eurotiomycetidae</taxon>
        <taxon>Eurotiales</taxon>
        <taxon>Aspergillaceae</taxon>
        <taxon>Aspergillus</taxon>
        <taxon>Aspergillus subgen. Circumdati</taxon>
    </lineage>
</organism>
<dbReference type="Proteomes" id="UP000326950">
    <property type="component" value="Unassembled WGS sequence"/>
</dbReference>